<dbReference type="EMBL" id="CP032050">
    <property type="protein sequence ID" value="AYN68198.1"/>
    <property type="molecule type" value="Genomic_DNA"/>
</dbReference>
<organism evidence="5 6">
    <name type="scientific">Euzebyella marina</name>
    <dbReference type="NCBI Taxonomy" id="1761453"/>
    <lineage>
        <taxon>Bacteria</taxon>
        <taxon>Pseudomonadati</taxon>
        <taxon>Bacteroidota</taxon>
        <taxon>Flavobacteriia</taxon>
        <taxon>Flavobacteriales</taxon>
        <taxon>Flavobacteriaceae</taxon>
        <taxon>Euzebyella</taxon>
    </lineage>
</organism>
<dbReference type="Proteomes" id="UP000276309">
    <property type="component" value="Chromosome"/>
</dbReference>
<gene>
    <name evidence="5" type="ORF">D1013_12845</name>
</gene>
<dbReference type="GO" id="GO:0016787">
    <property type="term" value="F:hydrolase activity"/>
    <property type="evidence" value="ECO:0007669"/>
    <property type="project" value="UniProtKB-KW"/>
</dbReference>
<dbReference type="OrthoDB" id="9782422at2"/>
<keyword evidence="1" id="KW-0547">Nucleotide-binding</keyword>
<evidence type="ECO:0000313" key="6">
    <source>
        <dbReference type="Proteomes" id="UP000276309"/>
    </source>
</evidence>
<accession>A0A3G2L7G0</accession>
<dbReference type="InterPro" id="IPR029000">
    <property type="entry name" value="Cyclophilin-like_dom_sf"/>
</dbReference>
<evidence type="ECO:0000259" key="4">
    <source>
        <dbReference type="SMART" id="SM00797"/>
    </source>
</evidence>
<evidence type="ECO:0000256" key="3">
    <source>
        <dbReference type="ARBA" id="ARBA00022840"/>
    </source>
</evidence>
<keyword evidence="2" id="KW-0378">Hydrolase</keyword>
<dbReference type="Gene3D" id="2.40.100.10">
    <property type="entry name" value="Cyclophilin-like"/>
    <property type="match status" value="1"/>
</dbReference>
<dbReference type="Pfam" id="PF02626">
    <property type="entry name" value="CT_A_B"/>
    <property type="match status" value="1"/>
</dbReference>
<feature type="domain" description="Carboxyltransferase" evidence="4">
    <location>
        <begin position="23"/>
        <end position="280"/>
    </location>
</feature>
<dbReference type="InterPro" id="IPR052708">
    <property type="entry name" value="PxpC"/>
</dbReference>
<proteinExistence type="predicted"/>
<reference evidence="5 6" key="1">
    <citation type="submission" date="2018-08" db="EMBL/GenBank/DDBJ databases">
        <title>The reduced genetic potential of extracellular carbohydrate catabolism in Euzebyella marina RN62, a Flavobacteriia bacterium isolated from the hadal water.</title>
        <authorList>
            <person name="Xue C."/>
        </authorList>
    </citation>
    <scope>NUCLEOTIDE SEQUENCE [LARGE SCALE GENOMIC DNA]</scope>
    <source>
        <strain evidence="5 6">RN62</strain>
    </source>
</reference>
<evidence type="ECO:0000256" key="2">
    <source>
        <dbReference type="ARBA" id="ARBA00022801"/>
    </source>
</evidence>
<dbReference type="GO" id="GO:0016740">
    <property type="term" value="F:transferase activity"/>
    <property type="evidence" value="ECO:0007669"/>
    <property type="project" value="UniProtKB-KW"/>
</dbReference>
<dbReference type="PANTHER" id="PTHR43309:SF5">
    <property type="entry name" value="5-OXOPROLINASE SUBUNIT C"/>
    <property type="match status" value="1"/>
</dbReference>
<protein>
    <submittedName>
        <fullName evidence="5">Biotin-dependent carboxyltransferase</fullName>
    </submittedName>
</protein>
<dbReference type="GO" id="GO:0005524">
    <property type="term" value="F:ATP binding"/>
    <property type="evidence" value="ECO:0007669"/>
    <property type="project" value="UniProtKB-KW"/>
</dbReference>
<dbReference type="PANTHER" id="PTHR43309">
    <property type="entry name" value="5-OXOPROLINASE SUBUNIT C"/>
    <property type="match status" value="1"/>
</dbReference>
<dbReference type="InterPro" id="IPR003778">
    <property type="entry name" value="CT_A_B"/>
</dbReference>
<dbReference type="AlphaFoldDB" id="A0A3G2L7G0"/>
<keyword evidence="5" id="KW-0808">Transferase</keyword>
<evidence type="ECO:0000256" key="1">
    <source>
        <dbReference type="ARBA" id="ARBA00022741"/>
    </source>
</evidence>
<sequence>MLKVLKSGLFTTIQDNGRYGYLNKGVPVAGYMDTFAATKVNKLLENSIDAALMEITMTGPKIQFEAATFICLGGAEISAKLNDEPIKNYVVVKVKKGDILTYGKLVQGFRAYLGVKNGFKTVRVLGSRSFFISVTEKNHSSEGDVLKFDEVVEFSPKIMELKVPNYYDKAKLTVNKGPEYELLNDKQLEYLFAREFSIANENNRMAYQLEETIPGHEISMLTSATLPGTVQLTPSGKLIILMKDGQTTGGYPRILQLSDDAINMLAQKKFGDLINFKLIP</sequence>
<name>A0A3G2L7G0_9FLAO</name>
<evidence type="ECO:0000313" key="5">
    <source>
        <dbReference type="EMBL" id="AYN68198.1"/>
    </source>
</evidence>
<dbReference type="SMART" id="SM00797">
    <property type="entry name" value="AHS2"/>
    <property type="match status" value="1"/>
</dbReference>
<keyword evidence="6" id="KW-1185">Reference proteome</keyword>
<dbReference type="KEGG" id="emar:D1013_12845"/>
<dbReference type="RefSeq" id="WP_121849213.1">
    <property type="nucleotide sequence ID" value="NZ_CP032050.1"/>
</dbReference>
<keyword evidence="3" id="KW-0067">ATP-binding</keyword>